<name>A0A6A5HTY8_CAERE</name>
<accession>A0A6A5HTY8</accession>
<gene>
    <name evidence="2" type="ORF">GCK72_002870</name>
</gene>
<organism evidence="2 3">
    <name type="scientific">Caenorhabditis remanei</name>
    <name type="common">Caenorhabditis vulgaris</name>
    <dbReference type="NCBI Taxonomy" id="31234"/>
    <lineage>
        <taxon>Eukaryota</taxon>
        <taxon>Metazoa</taxon>
        <taxon>Ecdysozoa</taxon>
        <taxon>Nematoda</taxon>
        <taxon>Chromadorea</taxon>
        <taxon>Rhabditida</taxon>
        <taxon>Rhabditina</taxon>
        <taxon>Rhabditomorpha</taxon>
        <taxon>Rhabditoidea</taxon>
        <taxon>Rhabditidae</taxon>
        <taxon>Peloderinae</taxon>
        <taxon>Caenorhabditis</taxon>
    </lineage>
</organism>
<feature type="compositionally biased region" description="Polar residues" evidence="1">
    <location>
        <begin position="1"/>
        <end position="16"/>
    </location>
</feature>
<reference evidence="2 3" key="1">
    <citation type="submission" date="2019-12" db="EMBL/GenBank/DDBJ databases">
        <title>Chromosome-level assembly of the Caenorhabditis remanei genome.</title>
        <authorList>
            <person name="Teterina A.A."/>
            <person name="Willis J.H."/>
            <person name="Phillips P.C."/>
        </authorList>
    </citation>
    <scope>NUCLEOTIDE SEQUENCE [LARGE SCALE GENOMIC DNA]</scope>
    <source>
        <strain evidence="2 3">PX506</strain>
        <tissue evidence="2">Whole organism</tissue>
    </source>
</reference>
<dbReference type="CTD" id="78773424"/>
<feature type="region of interest" description="Disordered" evidence="1">
    <location>
        <begin position="1"/>
        <end position="33"/>
    </location>
</feature>
<comment type="caution">
    <text evidence="2">The sequence shown here is derived from an EMBL/GenBank/DDBJ whole genome shotgun (WGS) entry which is preliminary data.</text>
</comment>
<dbReference type="KEGG" id="crq:GCK72_002870"/>
<evidence type="ECO:0000313" key="2">
    <source>
        <dbReference type="EMBL" id="KAF1771045.1"/>
    </source>
</evidence>
<dbReference type="RefSeq" id="XP_053592305.1">
    <property type="nucleotide sequence ID" value="XM_053723660.1"/>
</dbReference>
<evidence type="ECO:0000256" key="1">
    <source>
        <dbReference type="SAM" id="MobiDB-lite"/>
    </source>
</evidence>
<protein>
    <submittedName>
        <fullName evidence="2">Uncharacterized protein</fullName>
    </submittedName>
</protein>
<dbReference type="GeneID" id="78773424"/>
<proteinExistence type="predicted"/>
<dbReference type="EMBL" id="WUAV01000001">
    <property type="protein sequence ID" value="KAF1771045.1"/>
    <property type="molecule type" value="Genomic_DNA"/>
</dbReference>
<sequence>MTQSVPPRDIQTQPNVKINPPPNGIKSTDTKDPMFCHPLTKRMTSVPTDIRTTVPTSIKRTPKMVSPSIRVVSGPDKKLWIRKGKRLYRSNEEEKQKK</sequence>
<dbReference type="AlphaFoldDB" id="A0A6A5HTY8"/>
<evidence type="ECO:0000313" key="3">
    <source>
        <dbReference type="Proteomes" id="UP000483820"/>
    </source>
</evidence>
<dbReference type="Proteomes" id="UP000483820">
    <property type="component" value="Chromosome I"/>
</dbReference>